<sequence>MIDTSRGFTIERTFRADPRRVWDAWTVADEAARWWHPRGTSTPRDSVSIDAQIGGRYAYTMVDDETGESVRTGGVYRELSPDRRLVFTWGDPDVGPDDDAPVVTVTIAPEGSGSRMRFDLRGVDGHPGDEFYHDGWDEALDCLGEHLDGAPADA</sequence>
<dbReference type="InterPro" id="IPR013538">
    <property type="entry name" value="ASHA1/2-like_C"/>
</dbReference>
<dbReference type="RefSeq" id="WP_286217521.1">
    <property type="nucleotide sequence ID" value="NZ_AP027729.1"/>
</dbReference>
<feature type="domain" description="Activator of Hsp90 ATPase homologue 1/2-like C-terminal" evidence="2">
    <location>
        <begin position="16"/>
        <end position="147"/>
    </location>
</feature>
<gene>
    <name evidence="3" type="ORF">GCM10025865_25240</name>
</gene>
<dbReference type="EMBL" id="AP027729">
    <property type="protein sequence ID" value="BDZ43225.1"/>
    <property type="molecule type" value="Genomic_DNA"/>
</dbReference>
<protein>
    <recommendedName>
        <fullName evidence="2">Activator of Hsp90 ATPase homologue 1/2-like C-terminal domain-containing protein</fullName>
    </recommendedName>
</protein>
<evidence type="ECO:0000313" key="4">
    <source>
        <dbReference type="Proteomes" id="UP001321475"/>
    </source>
</evidence>
<accession>A0ABN6XES7</accession>
<proteinExistence type="inferred from homology"/>
<organism evidence="3 4">
    <name type="scientific">Paraoerskovia sediminicola</name>
    <dbReference type="NCBI Taxonomy" id="1138587"/>
    <lineage>
        <taxon>Bacteria</taxon>
        <taxon>Bacillati</taxon>
        <taxon>Actinomycetota</taxon>
        <taxon>Actinomycetes</taxon>
        <taxon>Micrococcales</taxon>
        <taxon>Cellulomonadaceae</taxon>
        <taxon>Paraoerskovia</taxon>
    </lineage>
</organism>
<dbReference type="Gene3D" id="3.30.530.20">
    <property type="match status" value="1"/>
</dbReference>
<keyword evidence="4" id="KW-1185">Reference proteome</keyword>
<reference evidence="4" key="1">
    <citation type="journal article" date="2019" name="Int. J. Syst. Evol. Microbiol.">
        <title>The Global Catalogue of Microorganisms (GCM) 10K type strain sequencing project: providing services to taxonomists for standard genome sequencing and annotation.</title>
        <authorList>
            <consortium name="The Broad Institute Genomics Platform"/>
            <consortium name="The Broad Institute Genome Sequencing Center for Infectious Disease"/>
            <person name="Wu L."/>
            <person name="Ma J."/>
        </authorList>
    </citation>
    <scope>NUCLEOTIDE SEQUENCE [LARGE SCALE GENOMIC DNA]</scope>
    <source>
        <strain evidence="4">NBRC 108565</strain>
    </source>
</reference>
<comment type="similarity">
    <text evidence="1">Belongs to the AHA1 family.</text>
</comment>
<name>A0ABN6XES7_9CELL</name>
<dbReference type="InterPro" id="IPR023393">
    <property type="entry name" value="START-like_dom_sf"/>
</dbReference>
<dbReference type="Proteomes" id="UP001321475">
    <property type="component" value="Chromosome"/>
</dbReference>
<evidence type="ECO:0000256" key="1">
    <source>
        <dbReference type="ARBA" id="ARBA00006817"/>
    </source>
</evidence>
<evidence type="ECO:0000259" key="2">
    <source>
        <dbReference type="Pfam" id="PF08327"/>
    </source>
</evidence>
<dbReference type="SUPFAM" id="SSF55961">
    <property type="entry name" value="Bet v1-like"/>
    <property type="match status" value="1"/>
</dbReference>
<dbReference type="CDD" id="cd07814">
    <property type="entry name" value="SRPBCC_CalC_Aha1-like"/>
    <property type="match status" value="1"/>
</dbReference>
<evidence type="ECO:0000313" key="3">
    <source>
        <dbReference type="EMBL" id="BDZ43225.1"/>
    </source>
</evidence>
<dbReference type="Pfam" id="PF08327">
    <property type="entry name" value="AHSA1"/>
    <property type="match status" value="1"/>
</dbReference>